<dbReference type="AlphaFoldDB" id="A0A833UM74"/>
<comment type="caution">
    <text evidence="1">The sequence shown here is derived from an EMBL/GenBank/DDBJ whole genome shotgun (WGS) entry which is preliminary data.</text>
</comment>
<gene>
    <name evidence="1" type="ORF">GAK29_04923</name>
</gene>
<accession>A0A833UM74</accession>
<evidence type="ECO:0000313" key="2">
    <source>
        <dbReference type="Proteomes" id="UP000490535"/>
    </source>
</evidence>
<name>A0A833UM74_ACIBZ</name>
<organism evidence="1 2">
    <name type="scientific">Acinetobacter bereziniae</name>
    <name type="common">Acinetobacter genomosp. 10</name>
    <dbReference type="NCBI Taxonomy" id="106648"/>
    <lineage>
        <taxon>Bacteria</taxon>
        <taxon>Pseudomonadati</taxon>
        <taxon>Pseudomonadota</taxon>
        <taxon>Gammaproteobacteria</taxon>
        <taxon>Moraxellales</taxon>
        <taxon>Moraxellaceae</taxon>
        <taxon>Acinetobacter</taxon>
    </lineage>
</organism>
<reference evidence="2" key="1">
    <citation type="journal article" date="2020" name="MBio">
        <title>Horizontal gene transfer to a defensive symbiont with a reduced genome amongst a multipartite beetle microbiome.</title>
        <authorList>
            <person name="Waterworth S.C."/>
            <person name="Florez L.V."/>
            <person name="Rees E.R."/>
            <person name="Hertweck C."/>
            <person name="Kaltenpoth M."/>
            <person name="Kwan J.C."/>
        </authorList>
    </citation>
    <scope>NUCLEOTIDE SEQUENCE [LARGE SCALE GENOMIC DNA]</scope>
</reference>
<proteinExistence type="predicted"/>
<protein>
    <submittedName>
        <fullName evidence="1">Uncharacterized protein</fullName>
    </submittedName>
</protein>
<evidence type="ECO:0000313" key="1">
    <source>
        <dbReference type="EMBL" id="KAF1011815.1"/>
    </source>
</evidence>
<sequence length="244" mass="27740">MKSIESAMNVNVSEHQRSILATMGIDLWVPKVAVQTRHYQTALYRDVEQEQQTSIDTIEFSNLSAAVQSAPNTDTVVESSIQIEKPQLPEVSLLKRNPETQRTEEVTTSKQIQQQTDFVAEPAVQLSPFEIQAYVIENSVLLIDSTQISSEQLILWSNIQRALIGQFYELKWPFPMLAFQDGRGASLYVQGFIDALRQERKIISLGQISHVGQQEIVELASLQEILEQPLLKRRLWQMMQNKGA</sequence>
<dbReference type="Proteomes" id="UP000490535">
    <property type="component" value="Unassembled WGS sequence"/>
</dbReference>
<dbReference type="EMBL" id="WNDP01000279">
    <property type="protein sequence ID" value="KAF1011815.1"/>
    <property type="molecule type" value="Genomic_DNA"/>
</dbReference>